<keyword evidence="6 7" id="KW-0472">Membrane</keyword>
<dbReference type="RefSeq" id="WP_091056847.1">
    <property type="nucleotide sequence ID" value="NZ_FNCF01000001.1"/>
</dbReference>
<evidence type="ECO:0000256" key="2">
    <source>
        <dbReference type="ARBA" id="ARBA00022448"/>
    </source>
</evidence>
<dbReference type="OrthoDB" id="6637947at2"/>
<dbReference type="InterPro" id="IPR025966">
    <property type="entry name" value="OppC_N"/>
</dbReference>
<feature type="transmembrane region" description="Helical" evidence="7">
    <location>
        <begin position="282"/>
        <end position="302"/>
    </location>
</feature>
<sequence length="318" mass="34027">MATTQAAAEAALPTEPGAPVGGGVEREFTVKARSQRQQIIRRFLHNKVGMTGLVVFVLLLAFGFLGPLLYTTDYATQNSGAQSVPPGSQGYPLGSDAIGRDLLAGLMQGVQRSLFIVLLFVVIALPLGLLVGALAGYFGRWIDSVLMRFVDLILTVPLLVVLIVVASNFPSSRTPLGVGIILGLFGWLDLARIVRSQFLSLREKEYVEAAHALGASNSRIIFKHLIPNALGSLIVWTTLAAATAIILEASLTYLGFGVNGANQTSLGRLVSDGVQATTTRPWLFYFPGITLLIIVLSINLIGDGIRDAFDPSNRRVRA</sequence>
<keyword evidence="11" id="KW-1185">Reference proteome</keyword>
<comment type="subcellular location">
    <subcellularLocation>
        <location evidence="1 7">Cell membrane</location>
        <topology evidence="1 7">Multi-pass membrane protein</topology>
    </subcellularLocation>
</comment>
<dbReference type="Gene3D" id="1.10.3720.10">
    <property type="entry name" value="MetI-like"/>
    <property type="match status" value="1"/>
</dbReference>
<evidence type="ECO:0000256" key="3">
    <source>
        <dbReference type="ARBA" id="ARBA00022475"/>
    </source>
</evidence>
<dbReference type="InterPro" id="IPR035906">
    <property type="entry name" value="MetI-like_sf"/>
</dbReference>
<dbReference type="Proteomes" id="UP000198863">
    <property type="component" value="Unassembled WGS sequence"/>
</dbReference>
<feature type="transmembrane region" description="Helical" evidence="7">
    <location>
        <begin position="114"/>
        <end position="137"/>
    </location>
</feature>
<keyword evidence="4 7" id="KW-0812">Transmembrane</keyword>
<feature type="transmembrane region" description="Helical" evidence="7">
    <location>
        <begin position="225"/>
        <end position="247"/>
    </location>
</feature>
<feature type="domain" description="ABC transmembrane type-1" evidence="9">
    <location>
        <begin position="110"/>
        <end position="302"/>
    </location>
</feature>
<feature type="transmembrane region" description="Helical" evidence="7">
    <location>
        <begin position="175"/>
        <end position="194"/>
    </location>
</feature>
<evidence type="ECO:0000256" key="1">
    <source>
        <dbReference type="ARBA" id="ARBA00004651"/>
    </source>
</evidence>
<evidence type="ECO:0000256" key="8">
    <source>
        <dbReference type="SAM" id="MobiDB-lite"/>
    </source>
</evidence>
<keyword evidence="3" id="KW-1003">Cell membrane</keyword>
<reference evidence="11" key="1">
    <citation type="submission" date="2016-10" db="EMBL/GenBank/DDBJ databases">
        <authorList>
            <person name="Varghese N."/>
            <person name="Submissions S."/>
        </authorList>
    </citation>
    <scope>NUCLEOTIDE SEQUENCE [LARGE SCALE GENOMIC DNA]</scope>
    <source>
        <strain evidence="11">DSM 44526</strain>
    </source>
</reference>
<feature type="transmembrane region" description="Helical" evidence="7">
    <location>
        <begin position="149"/>
        <end position="169"/>
    </location>
</feature>
<feature type="transmembrane region" description="Helical" evidence="7">
    <location>
        <begin position="48"/>
        <end position="70"/>
    </location>
</feature>
<feature type="region of interest" description="Disordered" evidence="8">
    <location>
        <begin position="1"/>
        <end position="23"/>
    </location>
</feature>
<dbReference type="Pfam" id="PF12911">
    <property type="entry name" value="OppC_N"/>
    <property type="match status" value="1"/>
</dbReference>
<evidence type="ECO:0000313" key="10">
    <source>
        <dbReference type="EMBL" id="SDF46845.1"/>
    </source>
</evidence>
<name>A0A1G7LBL6_9ACTN</name>
<keyword evidence="5 7" id="KW-1133">Transmembrane helix</keyword>
<dbReference type="GO" id="GO:0055085">
    <property type="term" value="P:transmembrane transport"/>
    <property type="evidence" value="ECO:0007669"/>
    <property type="project" value="InterPro"/>
</dbReference>
<dbReference type="InterPro" id="IPR050366">
    <property type="entry name" value="BP-dependent_transpt_permease"/>
</dbReference>
<dbReference type="Pfam" id="PF00528">
    <property type="entry name" value="BPD_transp_1"/>
    <property type="match status" value="1"/>
</dbReference>
<dbReference type="PANTHER" id="PTHR43386">
    <property type="entry name" value="OLIGOPEPTIDE TRANSPORT SYSTEM PERMEASE PROTEIN APPC"/>
    <property type="match status" value="1"/>
</dbReference>
<organism evidence="10 11">
    <name type="scientific">Klenkia brasiliensis</name>
    <dbReference type="NCBI Taxonomy" id="333142"/>
    <lineage>
        <taxon>Bacteria</taxon>
        <taxon>Bacillati</taxon>
        <taxon>Actinomycetota</taxon>
        <taxon>Actinomycetes</taxon>
        <taxon>Geodermatophilales</taxon>
        <taxon>Geodermatophilaceae</taxon>
        <taxon>Klenkia</taxon>
    </lineage>
</organism>
<comment type="similarity">
    <text evidence="7">Belongs to the binding-protein-dependent transport system permease family.</text>
</comment>
<accession>A0A1G7LBL6</accession>
<evidence type="ECO:0000256" key="4">
    <source>
        <dbReference type="ARBA" id="ARBA00022692"/>
    </source>
</evidence>
<dbReference type="GO" id="GO:0005886">
    <property type="term" value="C:plasma membrane"/>
    <property type="evidence" value="ECO:0007669"/>
    <property type="project" value="UniProtKB-SubCell"/>
</dbReference>
<gene>
    <name evidence="10" type="ORF">SAMN05660324_0204</name>
</gene>
<dbReference type="InterPro" id="IPR000515">
    <property type="entry name" value="MetI-like"/>
</dbReference>
<dbReference type="PANTHER" id="PTHR43386:SF1">
    <property type="entry name" value="D,D-DIPEPTIDE TRANSPORT SYSTEM PERMEASE PROTEIN DDPC-RELATED"/>
    <property type="match status" value="1"/>
</dbReference>
<dbReference type="CDD" id="cd06261">
    <property type="entry name" value="TM_PBP2"/>
    <property type="match status" value="1"/>
</dbReference>
<protein>
    <submittedName>
        <fullName evidence="10">Peptide/nickel transport system permease protein</fullName>
    </submittedName>
</protein>
<evidence type="ECO:0000259" key="9">
    <source>
        <dbReference type="PROSITE" id="PS50928"/>
    </source>
</evidence>
<feature type="compositionally biased region" description="Low complexity" evidence="8">
    <location>
        <begin position="1"/>
        <end position="18"/>
    </location>
</feature>
<evidence type="ECO:0000313" key="11">
    <source>
        <dbReference type="Proteomes" id="UP000198863"/>
    </source>
</evidence>
<dbReference type="EMBL" id="FNCF01000001">
    <property type="protein sequence ID" value="SDF46845.1"/>
    <property type="molecule type" value="Genomic_DNA"/>
</dbReference>
<dbReference type="AlphaFoldDB" id="A0A1G7LBL6"/>
<keyword evidence="2 7" id="KW-0813">Transport</keyword>
<evidence type="ECO:0000256" key="5">
    <source>
        <dbReference type="ARBA" id="ARBA00022989"/>
    </source>
</evidence>
<dbReference type="SUPFAM" id="SSF161098">
    <property type="entry name" value="MetI-like"/>
    <property type="match status" value="1"/>
</dbReference>
<evidence type="ECO:0000256" key="6">
    <source>
        <dbReference type="ARBA" id="ARBA00023136"/>
    </source>
</evidence>
<evidence type="ECO:0000256" key="7">
    <source>
        <dbReference type="RuleBase" id="RU363032"/>
    </source>
</evidence>
<dbReference type="PROSITE" id="PS50928">
    <property type="entry name" value="ABC_TM1"/>
    <property type="match status" value="1"/>
</dbReference>
<proteinExistence type="inferred from homology"/>